<dbReference type="PANTHER" id="PTHR11203:SF49">
    <property type="entry name" value="BLL1145 PROTEIN"/>
    <property type="match status" value="1"/>
</dbReference>
<keyword evidence="1" id="KW-0378">Hydrolase</keyword>
<name>A0A5S4WDS8_9BRAD</name>
<dbReference type="GO" id="GO:0004527">
    <property type="term" value="F:exonuclease activity"/>
    <property type="evidence" value="ECO:0007669"/>
    <property type="project" value="UniProtKB-KW"/>
</dbReference>
<accession>A0A5S4WDS8</accession>
<dbReference type="NCBIfam" id="TIGR04122">
    <property type="entry name" value="Xnuc_lig_assoc"/>
    <property type="match status" value="1"/>
</dbReference>
<proteinExistence type="predicted"/>
<keyword evidence="1" id="KW-0436">Ligase</keyword>
<comment type="caution">
    <text evidence="1">The sequence shown here is derived from an EMBL/GenBank/DDBJ whole genome shotgun (WGS) entry which is preliminary data.</text>
</comment>
<dbReference type="InterPro" id="IPR036866">
    <property type="entry name" value="RibonucZ/Hydroxyglut_hydro"/>
</dbReference>
<dbReference type="OrthoDB" id="9803916at2"/>
<keyword evidence="1" id="KW-0269">Exonuclease</keyword>
<evidence type="ECO:0000313" key="2">
    <source>
        <dbReference type="Proteomes" id="UP000324853"/>
    </source>
</evidence>
<keyword evidence="2" id="KW-1185">Reference proteome</keyword>
<dbReference type="SUPFAM" id="SSF56281">
    <property type="entry name" value="Metallo-hydrolase/oxidoreductase"/>
    <property type="match status" value="1"/>
</dbReference>
<dbReference type="AlphaFoldDB" id="A0A5S4WDS8"/>
<dbReference type="InterPro" id="IPR050698">
    <property type="entry name" value="MBL"/>
</dbReference>
<dbReference type="RefSeq" id="WP_148754513.1">
    <property type="nucleotide sequence ID" value="NZ_VSSR01000052.1"/>
</dbReference>
<sequence>MRPQDILLPTADGLCCRPGKFHIDPIRPVERAVITHGHSDHARAGHGAVLATQETLDMMRLRYGENFAGSTQTISYGEEIRLGDTSVKFHPAGHVLGSAQIAVTCNGTCIVASGDYKDAPDPTCVPFELVPCDVFITEATFGLPVFRHGDAADEVNKLLASVALFPERAHLVGAYSLGKAQRVIALLRQAGYDAPIYLHGAMESITHYYQSRGIDLGELRPVMGVKKAALAGTITLAPPSATSDIWTRRFPDPVTAFASGWMRVRARARQRGIELPLVISDHADWDGLTATITATGAGEIWVTHGQEDALVHWCKSRGLRAQPLDLVGYGEEEESETPVQGEAEA</sequence>
<reference evidence="1 2" key="1">
    <citation type="submission" date="2019-08" db="EMBL/GenBank/DDBJ databases">
        <title>Bradyrhizobium hipponensis sp. nov., a rhizobium isolated from a Lupinus angustifolius root nodule in Tunisia.</title>
        <authorList>
            <person name="Off K."/>
            <person name="Rejili M."/>
            <person name="Mars M."/>
            <person name="Brachmann A."/>
            <person name="Marin M."/>
        </authorList>
    </citation>
    <scope>NUCLEOTIDE SEQUENCE [LARGE SCALE GENOMIC DNA]</scope>
    <source>
        <strain evidence="1 2">CTAW11</strain>
    </source>
</reference>
<dbReference type="EMBL" id="VSSR01000052">
    <property type="protein sequence ID" value="TYL77844.1"/>
    <property type="molecule type" value="Genomic_DNA"/>
</dbReference>
<protein>
    <submittedName>
        <fullName evidence="1">Ligase-associated DNA damage response exonuclease</fullName>
        <ecNumber evidence="1">3.1.-.-</ecNumber>
    </submittedName>
</protein>
<organism evidence="1 2">
    <name type="scientific">Bradyrhizobium cytisi</name>
    <dbReference type="NCBI Taxonomy" id="515489"/>
    <lineage>
        <taxon>Bacteria</taxon>
        <taxon>Pseudomonadati</taxon>
        <taxon>Pseudomonadota</taxon>
        <taxon>Alphaproteobacteria</taxon>
        <taxon>Hyphomicrobiales</taxon>
        <taxon>Nitrobacteraceae</taxon>
        <taxon>Bradyrhizobium</taxon>
    </lineage>
</organism>
<dbReference type="InterPro" id="IPR026360">
    <property type="entry name" value="Xnuc_lig_assoc"/>
</dbReference>
<dbReference type="PANTHER" id="PTHR11203">
    <property type="entry name" value="CLEAVAGE AND POLYADENYLATION SPECIFICITY FACTOR FAMILY MEMBER"/>
    <property type="match status" value="1"/>
</dbReference>
<dbReference type="EC" id="3.1.-.-" evidence="1"/>
<dbReference type="GO" id="GO:0004521">
    <property type="term" value="F:RNA endonuclease activity"/>
    <property type="evidence" value="ECO:0007669"/>
    <property type="project" value="TreeGrafter"/>
</dbReference>
<dbReference type="Proteomes" id="UP000324853">
    <property type="component" value="Unassembled WGS sequence"/>
</dbReference>
<keyword evidence="1" id="KW-0540">Nuclease</keyword>
<gene>
    <name evidence="1" type="ORF">FXB38_29480</name>
</gene>
<dbReference type="GO" id="GO:0016874">
    <property type="term" value="F:ligase activity"/>
    <property type="evidence" value="ECO:0007669"/>
    <property type="project" value="UniProtKB-KW"/>
</dbReference>
<dbReference type="Gene3D" id="3.60.15.10">
    <property type="entry name" value="Ribonuclease Z/Hydroxyacylglutathione hydrolase-like"/>
    <property type="match status" value="1"/>
</dbReference>
<evidence type="ECO:0000313" key="1">
    <source>
        <dbReference type="EMBL" id="TYL77844.1"/>
    </source>
</evidence>